<evidence type="ECO:0000313" key="2">
    <source>
        <dbReference type="EMBL" id="RBP14095.1"/>
    </source>
</evidence>
<evidence type="ECO:0000313" key="3">
    <source>
        <dbReference type="Proteomes" id="UP000253529"/>
    </source>
</evidence>
<sequence>MTIRRGLLSDLFVGVVAKRLTLVEVVTDRSNQHEFQGTRALRKLFGDEDQRQIETRFVWLGAEQEGFSEDGFVSWSNVRKGKPRAPEYHLYYSSNAVTTAMQPGDTMFLARRPDGSVLVVITPGSSTVNSQLMWLFGIDEQIELLEEYKDIKHERQAELDFAARYVLDELGIEIEESESDFLDNLLVPFGKAFPTTAAFSALARSSLPEIDPLDGADAALMAWLEREEALFRRLERAIVSERLKSGFIAGEDADVDGFISFSLSVQNRRKSRAGQSLENHLETIFKARKLKFDRGATTEGKKKPDFLFPGGDAYRDETFPAEKLTLLGSKSTCKDRWRQVVSEGARVKGKHLITLEPSISETQTDEMKSFELQLILPKALHSTYRPAQQAWLMDLAGFLALVESRR</sequence>
<dbReference type="SUPFAM" id="SSF52980">
    <property type="entry name" value="Restriction endonuclease-like"/>
    <property type="match status" value="1"/>
</dbReference>
<protein>
    <submittedName>
        <fullName evidence="2">EcoRII-like protein</fullName>
    </submittedName>
</protein>
<accession>A0A366FK48</accession>
<dbReference type="RefSeq" id="WP_210208861.1">
    <property type="nucleotide sequence ID" value="NZ_QNRK01000010.1"/>
</dbReference>
<dbReference type="InterPro" id="IPR038365">
    <property type="entry name" value="EcoRII_C_sf"/>
</dbReference>
<dbReference type="InterPro" id="IPR015109">
    <property type="entry name" value="Restrct_endonuc_II_EcoRII_C"/>
</dbReference>
<gene>
    <name evidence="2" type="ORF">DFR50_110120</name>
</gene>
<dbReference type="Pfam" id="PF09019">
    <property type="entry name" value="EcoRII-C"/>
    <property type="match status" value="1"/>
</dbReference>
<dbReference type="GO" id="GO:0003677">
    <property type="term" value="F:DNA binding"/>
    <property type="evidence" value="ECO:0007669"/>
    <property type="project" value="InterPro"/>
</dbReference>
<dbReference type="EMBL" id="QNRK01000010">
    <property type="protein sequence ID" value="RBP14095.1"/>
    <property type="molecule type" value="Genomic_DNA"/>
</dbReference>
<keyword evidence="3" id="KW-1185">Reference proteome</keyword>
<comment type="caution">
    <text evidence="2">The sequence shown here is derived from an EMBL/GenBank/DDBJ whole genome shotgun (WGS) entry which is preliminary data.</text>
</comment>
<dbReference type="GO" id="GO:0009307">
    <property type="term" value="P:DNA restriction-modification system"/>
    <property type="evidence" value="ECO:0007669"/>
    <property type="project" value="InterPro"/>
</dbReference>
<feature type="domain" description="Restriction endonuclease type II EcoRII C-terminal" evidence="1">
    <location>
        <begin position="231"/>
        <end position="398"/>
    </location>
</feature>
<evidence type="ECO:0000259" key="1">
    <source>
        <dbReference type="Pfam" id="PF09019"/>
    </source>
</evidence>
<dbReference type="Proteomes" id="UP000253529">
    <property type="component" value="Unassembled WGS sequence"/>
</dbReference>
<dbReference type="InterPro" id="IPR011335">
    <property type="entry name" value="Restrct_endonuc-II-like"/>
</dbReference>
<dbReference type="Gene3D" id="3.40.91.80">
    <property type="match status" value="1"/>
</dbReference>
<organism evidence="2 3">
    <name type="scientific">Roseiarcus fermentans</name>
    <dbReference type="NCBI Taxonomy" id="1473586"/>
    <lineage>
        <taxon>Bacteria</taxon>
        <taxon>Pseudomonadati</taxon>
        <taxon>Pseudomonadota</taxon>
        <taxon>Alphaproteobacteria</taxon>
        <taxon>Hyphomicrobiales</taxon>
        <taxon>Roseiarcaceae</taxon>
        <taxon>Roseiarcus</taxon>
    </lineage>
</organism>
<name>A0A366FK48_9HYPH</name>
<dbReference type="AlphaFoldDB" id="A0A366FK48"/>
<proteinExistence type="predicted"/>
<reference evidence="2 3" key="1">
    <citation type="submission" date="2018-06" db="EMBL/GenBank/DDBJ databases">
        <title>Genomic Encyclopedia of Type Strains, Phase IV (KMG-IV): sequencing the most valuable type-strain genomes for metagenomic binning, comparative biology and taxonomic classification.</title>
        <authorList>
            <person name="Goeker M."/>
        </authorList>
    </citation>
    <scope>NUCLEOTIDE SEQUENCE [LARGE SCALE GENOMIC DNA]</scope>
    <source>
        <strain evidence="2 3">DSM 24875</strain>
    </source>
</reference>
<dbReference type="GO" id="GO:0009036">
    <property type="term" value="F:type II site-specific deoxyribonuclease activity"/>
    <property type="evidence" value="ECO:0007669"/>
    <property type="project" value="InterPro"/>
</dbReference>